<evidence type="ECO:0000256" key="2">
    <source>
        <dbReference type="ARBA" id="ARBA00022448"/>
    </source>
</evidence>
<evidence type="ECO:0008006" key="8">
    <source>
        <dbReference type="Google" id="ProtNLM"/>
    </source>
</evidence>
<dbReference type="SMART" id="SM00185">
    <property type="entry name" value="ARM"/>
    <property type="match status" value="3"/>
</dbReference>
<feature type="region of interest" description="Disordered" evidence="5">
    <location>
        <begin position="218"/>
        <end position="251"/>
    </location>
</feature>
<evidence type="ECO:0000313" key="6">
    <source>
        <dbReference type="EMBL" id="KAK1363049.1"/>
    </source>
</evidence>
<keyword evidence="4" id="KW-0653">Protein transport</keyword>
<comment type="caution">
    <text evidence="6">The sequence shown here is derived from an EMBL/GenBank/DDBJ whole genome shotgun (WGS) entry which is preliminary data.</text>
</comment>
<proteinExistence type="inferred from homology"/>
<keyword evidence="2" id="KW-0813">Transport</keyword>
<protein>
    <recommendedName>
        <fullName evidence="8">Importin subunit alpha</fullName>
    </recommendedName>
</protein>
<dbReference type="InterPro" id="IPR000225">
    <property type="entry name" value="Armadillo"/>
</dbReference>
<reference evidence="6" key="2">
    <citation type="submission" date="2023-05" db="EMBL/GenBank/DDBJ databases">
        <authorList>
            <person name="Schelkunov M.I."/>
        </authorList>
    </citation>
    <scope>NUCLEOTIDE SEQUENCE</scope>
    <source>
        <strain evidence="6">Hsosn_3</strain>
        <tissue evidence="6">Leaf</tissue>
    </source>
</reference>
<evidence type="ECO:0000313" key="7">
    <source>
        <dbReference type="Proteomes" id="UP001237642"/>
    </source>
</evidence>
<reference evidence="6" key="1">
    <citation type="submission" date="2023-02" db="EMBL/GenBank/DDBJ databases">
        <title>Genome of toxic invasive species Heracleum sosnowskyi carries increased number of genes despite the absence of recent whole-genome duplications.</title>
        <authorList>
            <person name="Schelkunov M."/>
            <person name="Shtratnikova V."/>
            <person name="Makarenko M."/>
            <person name="Klepikova A."/>
            <person name="Omelchenko D."/>
            <person name="Novikova G."/>
            <person name="Obukhova E."/>
            <person name="Bogdanov V."/>
            <person name="Penin A."/>
            <person name="Logacheva M."/>
        </authorList>
    </citation>
    <scope>NUCLEOTIDE SEQUENCE</scope>
    <source>
        <strain evidence="6">Hsosn_3</strain>
        <tissue evidence="6">Leaf</tissue>
    </source>
</reference>
<name>A0AAD8M7Z3_9APIA</name>
<comment type="similarity">
    <text evidence="1">Belongs to the importin alpha family.</text>
</comment>
<dbReference type="EMBL" id="JAUIZM010000009">
    <property type="protein sequence ID" value="KAK1363049.1"/>
    <property type="molecule type" value="Genomic_DNA"/>
</dbReference>
<dbReference type="AlphaFoldDB" id="A0AAD8M7Z3"/>
<evidence type="ECO:0000256" key="3">
    <source>
        <dbReference type="ARBA" id="ARBA00022737"/>
    </source>
</evidence>
<keyword evidence="3" id="KW-0677">Repeat</keyword>
<dbReference type="PANTHER" id="PTHR23316">
    <property type="entry name" value="IMPORTIN ALPHA"/>
    <property type="match status" value="1"/>
</dbReference>
<dbReference type="InterPro" id="IPR016024">
    <property type="entry name" value="ARM-type_fold"/>
</dbReference>
<dbReference type="GO" id="GO:0015031">
    <property type="term" value="P:protein transport"/>
    <property type="evidence" value="ECO:0007669"/>
    <property type="project" value="UniProtKB-KW"/>
</dbReference>
<dbReference type="SUPFAM" id="SSF48371">
    <property type="entry name" value="ARM repeat"/>
    <property type="match status" value="1"/>
</dbReference>
<evidence type="ECO:0000256" key="1">
    <source>
        <dbReference type="ARBA" id="ARBA00010394"/>
    </source>
</evidence>
<gene>
    <name evidence="6" type="ORF">POM88_038610</name>
</gene>
<organism evidence="6 7">
    <name type="scientific">Heracleum sosnowskyi</name>
    <dbReference type="NCBI Taxonomy" id="360622"/>
    <lineage>
        <taxon>Eukaryota</taxon>
        <taxon>Viridiplantae</taxon>
        <taxon>Streptophyta</taxon>
        <taxon>Embryophyta</taxon>
        <taxon>Tracheophyta</taxon>
        <taxon>Spermatophyta</taxon>
        <taxon>Magnoliopsida</taxon>
        <taxon>eudicotyledons</taxon>
        <taxon>Gunneridae</taxon>
        <taxon>Pentapetalae</taxon>
        <taxon>asterids</taxon>
        <taxon>campanulids</taxon>
        <taxon>Apiales</taxon>
        <taxon>Apiaceae</taxon>
        <taxon>Apioideae</taxon>
        <taxon>apioid superclade</taxon>
        <taxon>Tordylieae</taxon>
        <taxon>Tordyliinae</taxon>
        <taxon>Heracleum</taxon>
    </lineage>
</organism>
<evidence type="ECO:0000256" key="5">
    <source>
        <dbReference type="SAM" id="MobiDB-lite"/>
    </source>
</evidence>
<dbReference type="InterPro" id="IPR011989">
    <property type="entry name" value="ARM-like"/>
</dbReference>
<keyword evidence="7" id="KW-1185">Reference proteome</keyword>
<feature type="region of interest" description="Disordered" evidence="5">
    <location>
        <begin position="1"/>
        <end position="21"/>
    </location>
</feature>
<dbReference type="Gene3D" id="1.25.10.10">
    <property type="entry name" value="Leucine-rich Repeat Variant"/>
    <property type="match status" value="1"/>
</dbReference>
<dbReference type="Proteomes" id="UP001237642">
    <property type="component" value="Unassembled WGS sequence"/>
</dbReference>
<accession>A0AAD8M7Z3</accession>
<sequence>MEPEGHEEQGSEQGCLRNRGGFECHEEQGSLRFRRNQDNDLKRPPNFVFGDPHRIAKELAFTTKRKEPKVNELICEIKNALEMDRINEDEEQMEDIKNSTKELGDMITTDPRLCDLLDMDFLKLLLLFLKRDPYPHLQVYIAAIFKPFVIYSCNEDVVGVIRSVTPIVMNLINSRVSMVQVEALWLLRNLLDAISKLISKFNTEDLLVEEEDLLVEEEDLEEEDLEEEDLEEEDLEEEDLEEEDLEEEDLEEEDLLVEEALHVITSLIMRRSIGYGVFYAACVSLLGFCENFPKFSSEKLKLVVPALIKLIESNVTIGCRGLALLCDGREEMVVDDADLDCLIGRLVLLMNSPERAMVISALNAMRSIARWGTDAVIETIIKKDGALLILSILLNEDDMYIVKQTCWILTNITARKEKYIRAVVDGELIGPLVHVVESCELSDVREVAVWALSNALSGVSLDQIECLRNSCSKVSWPGLLSTILRDNLCILVTLEGLVNIKVAKVTWDGRPIDGVELHSIFKKIMHDGELIRGSSVYDAQTSASGTMEYSRILFESEFSGHKLTGLITKSSPSPSPIVFTAQRKNLETRRVTDIARVFYLHFVDLQPPFAALRSKLQPQQ</sequence>
<evidence type="ECO:0000256" key="4">
    <source>
        <dbReference type="ARBA" id="ARBA00022927"/>
    </source>
</evidence>